<gene>
    <name evidence="1" type="ORF">FIESC28_02282</name>
</gene>
<reference evidence="1 2" key="1">
    <citation type="submission" date="2018-06" db="EMBL/GenBank/DDBJ databases">
        <title>Fusarium incarnatum-equiseti species complex species 28.</title>
        <authorList>
            <person name="Gardiner D.M."/>
        </authorList>
    </citation>
    <scope>NUCLEOTIDE SEQUENCE [LARGE SCALE GENOMIC DNA]</scope>
    <source>
        <strain evidence="1 2">FIESC_28</strain>
    </source>
</reference>
<comment type="caution">
    <text evidence="1">The sequence shown here is derived from an EMBL/GenBank/DDBJ whole genome shotgun (WGS) entry which is preliminary data.</text>
</comment>
<dbReference type="OrthoDB" id="5104677at2759"/>
<evidence type="ECO:0000313" key="2">
    <source>
        <dbReference type="Proteomes" id="UP000253153"/>
    </source>
</evidence>
<dbReference type="GeneID" id="41991728"/>
<protein>
    <submittedName>
        <fullName evidence="1">Uncharacterized protein</fullName>
    </submittedName>
</protein>
<dbReference type="RefSeq" id="XP_031019603.1">
    <property type="nucleotide sequence ID" value="XM_031156432.1"/>
</dbReference>
<dbReference type="Proteomes" id="UP000253153">
    <property type="component" value="Unassembled WGS sequence"/>
</dbReference>
<name>A0A366S7Q6_9HYPO</name>
<accession>A0A366S7Q6</accession>
<evidence type="ECO:0000313" key="1">
    <source>
        <dbReference type="EMBL" id="RBR25012.1"/>
    </source>
</evidence>
<proteinExistence type="predicted"/>
<keyword evidence="2" id="KW-1185">Reference proteome</keyword>
<sequence length="227" mass="25221">MEATNTLLRLPNGEVAQGNVDNEPLWCSAKHIGLQIPHIHSSVEDITPGGQEDTQAFFDRLTQCDNAQSIRMKMDVSMKPIKAESLAVNSLKNTASANPPPCDRAIEAYQHIVDFAPVTLQFVNLAAELPGVQGILAQTAPRFLLDIYASMNRGTKEALSPTDYQGVIVTKGLYLRDGSQKTYALTRRHVVLLPGKRSGKFNNYRDYRHSIYENAVMVMQPTDEVYD</sequence>
<organism evidence="1 2">
    <name type="scientific">Fusarium coffeatum</name>
    <dbReference type="NCBI Taxonomy" id="231269"/>
    <lineage>
        <taxon>Eukaryota</taxon>
        <taxon>Fungi</taxon>
        <taxon>Dikarya</taxon>
        <taxon>Ascomycota</taxon>
        <taxon>Pezizomycotina</taxon>
        <taxon>Sordariomycetes</taxon>
        <taxon>Hypocreomycetidae</taxon>
        <taxon>Hypocreales</taxon>
        <taxon>Nectriaceae</taxon>
        <taxon>Fusarium</taxon>
        <taxon>Fusarium incarnatum-equiseti species complex</taxon>
    </lineage>
</organism>
<dbReference type="AlphaFoldDB" id="A0A366S7Q6"/>
<dbReference type="EMBL" id="QKXC01000047">
    <property type="protein sequence ID" value="RBR25012.1"/>
    <property type="molecule type" value="Genomic_DNA"/>
</dbReference>